<dbReference type="EMBL" id="KV417586">
    <property type="protein sequence ID" value="KZP17135.1"/>
    <property type="molecule type" value="Genomic_DNA"/>
</dbReference>
<dbReference type="Proteomes" id="UP000076532">
    <property type="component" value="Unassembled WGS sequence"/>
</dbReference>
<protein>
    <submittedName>
        <fullName evidence="1">Uncharacterized protein</fullName>
    </submittedName>
</protein>
<sequence>MYCCTELRVDQDGGCDLASRSWGAAGRARQWLPIRTRYAHLERSCYWMPFNYMWTRLRQVPAAVALDGCGIPVNQTVKNGTREITRPEQFPAGSVQESSPAPNPAIGVHSKENLRYLCCWTLVAKAHATATGEGLEQWVGVEVGELWLSVICNSLVVHDRTHKSQGDMTPVLIARFSSTVLAFRRRFSIEPVYPSQWEEGNGEEYMDETEGPAPVQRSMLCQRGKKANRDFEFRDMRSFPEVEARGHHVIYFKNVISYDAEMAKRWLHWLRILRSQCGTVITRMRDCVRENSGMIALDFASRRREPMFERTASIRAFARIWGSGRKNISLIDVQVPGGSQDALEKKPRDLEGYDKIILGERVLQRVGTDQERSCAIVATFVCTYLDFKL</sequence>
<evidence type="ECO:0000313" key="1">
    <source>
        <dbReference type="EMBL" id="KZP17135.1"/>
    </source>
</evidence>
<gene>
    <name evidence="1" type="ORF">FIBSPDRAFT_894534</name>
</gene>
<name>A0A166FT57_9AGAM</name>
<proteinExistence type="predicted"/>
<organism evidence="1 2">
    <name type="scientific">Athelia psychrophila</name>
    <dbReference type="NCBI Taxonomy" id="1759441"/>
    <lineage>
        <taxon>Eukaryota</taxon>
        <taxon>Fungi</taxon>
        <taxon>Dikarya</taxon>
        <taxon>Basidiomycota</taxon>
        <taxon>Agaricomycotina</taxon>
        <taxon>Agaricomycetes</taxon>
        <taxon>Agaricomycetidae</taxon>
        <taxon>Atheliales</taxon>
        <taxon>Atheliaceae</taxon>
        <taxon>Athelia</taxon>
    </lineage>
</organism>
<dbReference type="AlphaFoldDB" id="A0A166FT57"/>
<accession>A0A166FT57</accession>
<keyword evidence="2" id="KW-1185">Reference proteome</keyword>
<evidence type="ECO:0000313" key="2">
    <source>
        <dbReference type="Proteomes" id="UP000076532"/>
    </source>
</evidence>
<reference evidence="1 2" key="1">
    <citation type="journal article" date="2016" name="Mol. Biol. Evol.">
        <title>Comparative Genomics of Early-Diverging Mushroom-Forming Fungi Provides Insights into the Origins of Lignocellulose Decay Capabilities.</title>
        <authorList>
            <person name="Nagy L.G."/>
            <person name="Riley R."/>
            <person name="Tritt A."/>
            <person name="Adam C."/>
            <person name="Daum C."/>
            <person name="Floudas D."/>
            <person name="Sun H."/>
            <person name="Yadav J.S."/>
            <person name="Pangilinan J."/>
            <person name="Larsson K.H."/>
            <person name="Matsuura K."/>
            <person name="Barry K."/>
            <person name="Labutti K."/>
            <person name="Kuo R."/>
            <person name="Ohm R.A."/>
            <person name="Bhattacharya S.S."/>
            <person name="Shirouzu T."/>
            <person name="Yoshinaga Y."/>
            <person name="Martin F.M."/>
            <person name="Grigoriev I.V."/>
            <person name="Hibbett D.S."/>
        </authorList>
    </citation>
    <scope>NUCLEOTIDE SEQUENCE [LARGE SCALE GENOMIC DNA]</scope>
    <source>
        <strain evidence="1 2">CBS 109695</strain>
    </source>
</reference>